<dbReference type="EMBL" id="CP147988">
    <property type="protein sequence ID" value="WXK52213.1"/>
    <property type="molecule type" value="Genomic_DNA"/>
</dbReference>
<protein>
    <recommendedName>
        <fullName evidence="3">Lipocalin-like domain-containing protein</fullName>
    </recommendedName>
</protein>
<gene>
    <name evidence="1" type="ORF">V6624_11275</name>
</gene>
<dbReference type="Proteomes" id="UP001447857">
    <property type="component" value="Chromosome"/>
</dbReference>
<keyword evidence="2" id="KW-1185">Reference proteome</keyword>
<evidence type="ECO:0000313" key="1">
    <source>
        <dbReference type="EMBL" id="WXK52213.1"/>
    </source>
</evidence>
<organism evidence="1 2">
    <name type="scientific">Flavobacterium ginsenosidimutans</name>
    <dbReference type="NCBI Taxonomy" id="687844"/>
    <lineage>
        <taxon>Bacteria</taxon>
        <taxon>Pseudomonadati</taxon>
        <taxon>Bacteroidota</taxon>
        <taxon>Flavobacteriia</taxon>
        <taxon>Flavobacteriales</taxon>
        <taxon>Flavobacteriaceae</taxon>
        <taxon>Flavobacterium</taxon>
    </lineage>
</organism>
<evidence type="ECO:0000313" key="2">
    <source>
        <dbReference type="Proteomes" id="UP001447857"/>
    </source>
</evidence>
<evidence type="ECO:0008006" key="3">
    <source>
        <dbReference type="Google" id="ProtNLM"/>
    </source>
</evidence>
<accession>A0ABZ2QGZ0</accession>
<sequence length="134" mass="15652">MKTIFKIIEKVFLLICITILADRSNFPPKEFTLIGKWKEIESSGSDVNKLFQISIEDGNEITFEKGNIAIDKLKNKGTYETFGDNLHISFPKEEYYYIINRHKTDPEKMYLTPADEYYSILCDEGCAFLYKKIQ</sequence>
<name>A0ABZ2QGZ0_9FLAO</name>
<proteinExistence type="predicted"/>
<dbReference type="RefSeq" id="WP_111287303.1">
    <property type="nucleotide sequence ID" value="NZ_CP147988.1"/>
</dbReference>
<reference evidence="1 2" key="1">
    <citation type="submission" date="2024-02" db="EMBL/GenBank/DDBJ databases">
        <title>complete genome of Flavobacterium ginsenosidimutans Str. YTB16.</title>
        <authorList>
            <person name="Wang Q."/>
        </authorList>
    </citation>
    <scope>NUCLEOTIDE SEQUENCE [LARGE SCALE GENOMIC DNA]</scope>
    <source>
        <strain evidence="1 2">YTB16</strain>
    </source>
</reference>